<dbReference type="GO" id="GO:0004047">
    <property type="term" value="F:aminomethyltransferase activity"/>
    <property type="evidence" value="ECO:0007669"/>
    <property type="project" value="UniProtKB-EC"/>
</dbReference>
<evidence type="ECO:0000256" key="2">
    <source>
        <dbReference type="ARBA" id="ARBA00004173"/>
    </source>
</evidence>
<evidence type="ECO:0000256" key="6">
    <source>
        <dbReference type="ARBA" id="ARBA00022679"/>
    </source>
</evidence>
<name>A0AAJ7L816_9ACAR</name>
<dbReference type="EC" id="2.1.2.10" evidence="11"/>
<dbReference type="InterPro" id="IPR013977">
    <property type="entry name" value="GcvT_C"/>
</dbReference>
<dbReference type="GO" id="GO:0005739">
    <property type="term" value="C:mitochondrion"/>
    <property type="evidence" value="ECO:0007669"/>
    <property type="project" value="UniProtKB-SubCell"/>
</dbReference>
<dbReference type="NCBIfam" id="TIGR00528">
    <property type="entry name" value="gcvT"/>
    <property type="match status" value="1"/>
</dbReference>
<feature type="domain" description="GCVT N-terminal" evidence="12">
    <location>
        <begin position="26"/>
        <end position="280"/>
    </location>
</feature>
<evidence type="ECO:0000256" key="3">
    <source>
        <dbReference type="ARBA" id="ARBA00008609"/>
    </source>
</evidence>
<evidence type="ECO:0000256" key="7">
    <source>
        <dbReference type="ARBA" id="ARBA00022946"/>
    </source>
</evidence>
<feature type="domain" description="Aminomethyltransferase C-terminal" evidence="13">
    <location>
        <begin position="304"/>
        <end position="382"/>
    </location>
</feature>
<comment type="function">
    <text evidence="1 11">The glycine cleavage system catalyzes the degradation of glycine.</text>
</comment>
<dbReference type="Proteomes" id="UP000694867">
    <property type="component" value="Unplaced"/>
</dbReference>
<dbReference type="GO" id="GO:0008483">
    <property type="term" value="F:transaminase activity"/>
    <property type="evidence" value="ECO:0007669"/>
    <property type="project" value="UniProtKB-KW"/>
</dbReference>
<evidence type="ECO:0000313" key="14">
    <source>
        <dbReference type="Proteomes" id="UP000694867"/>
    </source>
</evidence>
<sequence>MWKLRTFFIRAQVRAYGSDTLQRTPLYDFHVKHGGKMVPFAGYSMPVQYSSQSIADSHKHCRQHVTIFDVSHMLQSKLHGPNRVSFMESLVVADIKGLKTNTGSLTVYTTPSGGIIDDLIVSSTPDYLYIVSNAGCAEKDLAHVNKELSSWKDVELEVIEDHALIAVQGPSAHRLLSEVASCDMNALKFMNTTLCDVAGVPCRVTRCGYTGEDGVEISIPEAKAEQVVEALLASKDVDVKMAGLGARDTLRMEAGLCLYGNDIDETISPIEAGLAWTVAKRRRQEGGFPGHDVIMKHLTLKPQRRRVGLLLESGAPARHGSEILDTSSSAVGQVTSGGPSPSLAKNIAMGYVPTKLSKVGTELTVKVRSKLLKATVVKMPFVNTHYYI</sequence>
<dbReference type="GO" id="GO:0005960">
    <property type="term" value="C:glycine cleavage complex"/>
    <property type="evidence" value="ECO:0007669"/>
    <property type="project" value="InterPro"/>
</dbReference>
<comment type="subcellular location">
    <subcellularLocation>
        <location evidence="2 11">Mitochondrion</location>
    </subcellularLocation>
</comment>
<dbReference type="Gene3D" id="3.30.70.1400">
    <property type="entry name" value="Aminomethyltransferase beta-barrel domains"/>
    <property type="match status" value="1"/>
</dbReference>
<comment type="similarity">
    <text evidence="3 11">Belongs to the GcvT family.</text>
</comment>
<keyword evidence="5 11" id="KW-0032">Aminotransferase</keyword>
<comment type="subunit">
    <text evidence="4 11">The glycine cleavage system is composed of four proteins: P, T, L and H.</text>
</comment>
<dbReference type="FunFam" id="2.40.30.110:FF:000002">
    <property type="entry name" value="Aminomethyltransferase"/>
    <property type="match status" value="1"/>
</dbReference>
<dbReference type="NCBIfam" id="NF001567">
    <property type="entry name" value="PRK00389.1"/>
    <property type="match status" value="1"/>
</dbReference>
<dbReference type="InterPro" id="IPR006223">
    <property type="entry name" value="GcvT"/>
</dbReference>
<dbReference type="InterPro" id="IPR027266">
    <property type="entry name" value="TrmE/GcvT-like"/>
</dbReference>
<dbReference type="Gene3D" id="3.30.1360.120">
    <property type="entry name" value="Probable tRNA modification gtpase trme, domain 1"/>
    <property type="match status" value="1"/>
</dbReference>
<dbReference type="Gene3D" id="4.10.1250.10">
    <property type="entry name" value="Aminomethyltransferase fragment"/>
    <property type="match status" value="1"/>
</dbReference>
<dbReference type="AlphaFoldDB" id="A0AAJ7L816"/>
<dbReference type="InterPro" id="IPR028896">
    <property type="entry name" value="GcvT/YgfZ/DmdA"/>
</dbReference>
<dbReference type="GeneID" id="100900472"/>
<keyword evidence="14" id="KW-1185">Reference proteome</keyword>
<dbReference type="FunFam" id="3.30.70.1400:FF:000001">
    <property type="entry name" value="Aminomethyltransferase"/>
    <property type="match status" value="1"/>
</dbReference>
<dbReference type="SUPFAM" id="SSF103025">
    <property type="entry name" value="Folate-binding domain"/>
    <property type="match status" value="1"/>
</dbReference>
<dbReference type="FunFam" id="4.10.1250.10:FF:000002">
    <property type="entry name" value="Aminomethyltransferase"/>
    <property type="match status" value="1"/>
</dbReference>
<dbReference type="KEGG" id="goe:100900472"/>
<reference evidence="15" key="1">
    <citation type="submission" date="2025-08" db="UniProtKB">
        <authorList>
            <consortium name="RefSeq"/>
        </authorList>
    </citation>
    <scope>IDENTIFICATION</scope>
</reference>
<dbReference type="PIRSF" id="PIRSF006487">
    <property type="entry name" value="GcvT"/>
    <property type="match status" value="1"/>
</dbReference>
<proteinExistence type="inferred from homology"/>
<evidence type="ECO:0000256" key="9">
    <source>
        <dbReference type="ARBA" id="ARBA00047665"/>
    </source>
</evidence>
<evidence type="ECO:0000256" key="4">
    <source>
        <dbReference type="ARBA" id="ARBA00011690"/>
    </source>
</evidence>
<keyword evidence="8 11" id="KW-0496">Mitochondrion</keyword>
<evidence type="ECO:0000313" key="15">
    <source>
        <dbReference type="RefSeq" id="XP_018497077.1"/>
    </source>
</evidence>
<dbReference type="InterPro" id="IPR006222">
    <property type="entry name" value="GCVT_N"/>
</dbReference>
<keyword evidence="6 11" id="KW-0808">Transferase</keyword>
<evidence type="ECO:0000256" key="10">
    <source>
        <dbReference type="PIRSR" id="PIRSR006487-1"/>
    </source>
</evidence>
<accession>A0AAJ7L816</accession>
<evidence type="ECO:0000256" key="8">
    <source>
        <dbReference type="ARBA" id="ARBA00023128"/>
    </source>
</evidence>
<dbReference type="RefSeq" id="XP_018497077.1">
    <property type="nucleotide sequence ID" value="XM_018641561.1"/>
</dbReference>
<organism evidence="14 15">
    <name type="scientific">Galendromus occidentalis</name>
    <name type="common">western predatory mite</name>
    <dbReference type="NCBI Taxonomy" id="34638"/>
    <lineage>
        <taxon>Eukaryota</taxon>
        <taxon>Metazoa</taxon>
        <taxon>Ecdysozoa</taxon>
        <taxon>Arthropoda</taxon>
        <taxon>Chelicerata</taxon>
        <taxon>Arachnida</taxon>
        <taxon>Acari</taxon>
        <taxon>Parasitiformes</taxon>
        <taxon>Mesostigmata</taxon>
        <taxon>Gamasina</taxon>
        <taxon>Phytoseioidea</taxon>
        <taxon>Phytoseiidae</taxon>
        <taxon>Typhlodrominae</taxon>
        <taxon>Galendromus</taxon>
    </lineage>
</organism>
<keyword evidence="7 11" id="KW-0809">Transit peptide</keyword>
<protein>
    <recommendedName>
        <fullName evidence="11">Aminomethyltransferase</fullName>
        <ecNumber evidence="11">2.1.2.10</ecNumber>
    </recommendedName>
    <alternativeName>
        <fullName evidence="11">Glycine cleavage system T protein</fullName>
    </alternativeName>
</protein>
<evidence type="ECO:0000256" key="11">
    <source>
        <dbReference type="RuleBase" id="RU003981"/>
    </source>
</evidence>
<dbReference type="GO" id="GO:0006546">
    <property type="term" value="P:glycine catabolic process"/>
    <property type="evidence" value="ECO:0007669"/>
    <property type="project" value="InterPro"/>
</dbReference>
<dbReference type="PANTHER" id="PTHR43757">
    <property type="entry name" value="AMINOMETHYLTRANSFERASE"/>
    <property type="match status" value="1"/>
</dbReference>
<dbReference type="Gene3D" id="2.40.30.110">
    <property type="entry name" value="Aminomethyltransferase beta-barrel domains"/>
    <property type="match status" value="1"/>
</dbReference>
<dbReference type="InterPro" id="IPR029043">
    <property type="entry name" value="GcvT/YgfZ_C"/>
</dbReference>
<dbReference type="PANTHER" id="PTHR43757:SF16">
    <property type="entry name" value="AMINOMETHYLTRANSFERASE, MITOCHONDRIAL"/>
    <property type="match status" value="1"/>
</dbReference>
<feature type="binding site" evidence="10">
    <location>
        <position position="216"/>
    </location>
    <ligand>
        <name>substrate</name>
    </ligand>
</feature>
<evidence type="ECO:0000256" key="5">
    <source>
        <dbReference type="ARBA" id="ARBA00022576"/>
    </source>
</evidence>
<comment type="catalytic activity">
    <reaction evidence="9 11">
        <text>N(6)-[(R)-S(8)-aminomethyldihydrolipoyl]-L-lysyl-[protein] + (6S)-5,6,7,8-tetrahydrofolate = N(6)-[(R)-dihydrolipoyl]-L-lysyl-[protein] + (6R)-5,10-methylene-5,6,7,8-tetrahydrofolate + NH4(+)</text>
        <dbReference type="Rhea" id="RHEA:16945"/>
        <dbReference type="Rhea" id="RHEA-COMP:10475"/>
        <dbReference type="Rhea" id="RHEA-COMP:10492"/>
        <dbReference type="ChEBI" id="CHEBI:15636"/>
        <dbReference type="ChEBI" id="CHEBI:28938"/>
        <dbReference type="ChEBI" id="CHEBI:57453"/>
        <dbReference type="ChEBI" id="CHEBI:83100"/>
        <dbReference type="ChEBI" id="CHEBI:83143"/>
        <dbReference type="EC" id="2.1.2.10"/>
    </reaction>
</comment>
<evidence type="ECO:0000256" key="1">
    <source>
        <dbReference type="ARBA" id="ARBA00003631"/>
    </source>
</evidence>
<evidence type="ECO:0000259" key="13">
    <source>
        <dbReference type="Pfam" id="PF08669"/>
    </source>
</evidence>
<dbReference type="Pfam" id="PF01571">
    <property type="entry name" value="GCV_T"/>
    <property type="match status" value="1"/>
</dbReference>
<gene>
    <name evidence="15" type="primary">LOC100900472</name>
</gene>
<dbReference type="SUPFAM" id="SSF101790">
    <property type="entry name" value="Aminomethyltransferase beta-barrel domain"/>
    <property type="match status" value="1"/>
</dbReference>
<dbReference type="Pfam" id="PF08669">
    <property type="entry name" value="GCV_T_C"/>
    <property type="match status" value="1"/>
</dbReference>
<evidence type="ECO:0000259" key="12">
    <source>
        <dbReference type="Pfam" id="PF01571"/>
    </source>
</evidence>